<evidence type="ECO:0000256" key="7">
    <source>
        <dbReference type="SAM" id="Phobius"/>
    </source>
</evidence>
<comment type="cofactor">
    <cofactor evidence="1">
        <name>Zn(2+)</name>
        <dbReference type="ChEBI" id="CHEBI:29105"/>
    </cofactor>
</comment>
<keyword evidence="7" id="KW-0812">Transmembrane</keyword>
<dbReference type="InterPro" id="IPR042089">
    <property type="entry name" value="Peptidase_M13_dom_2"/>
</dbReference>
<keyword evidence="5" id="KW-0862">Zinc</keyword>
<dbReference type="PANTHER" id="PTHR11733:SF133">
    <property type="entry name" value="PHOSPHATE-REGULATING NEUTRAL ENDOPEPTIDASE PHEX"/>
    <property type="match status" value="1"/>
</dbReference>
<dbReference type="EMBL" id="WHWB01034551">
    <property type="protein sequence ID" value="KAJ7408335.1"/>
    <property type="molecule type" value="Genomic_DNA"/>
</dbReference>
<dbReference type="CDD" id="cd08662">
    <property type="entry name" value="M13"/>
    <property type="match status" value="1"/>
</dbReference>
<feature type="domain" description="Peptidase M13 N-terminal" evidence="9">
    <location>
        <begin position="74"/>
        <end position="293"/>
    </location>
</feature>
<dbReference type="InterPro" id="IPR024079">
    <property type="entry name" value="MetalloPept_cat_dom_sf"/>
</dbReference>
<dbReference type="Pfam" id="PF01431">
    <property type="entry name" value="Peptidase_M13"/>
    <property type="match status" value="1"/>
</dbReference>
<dbReference type="Proteomes" id="UP001145742">
    <property type="component" value="Unassembled WGS sequence"/>
</dbReference>
<sequence length="1045" mass="119698">MEGESAPEASRASSKATRIALGVFVSGTVVLGTALFLVSQGLIKFHPKQQYCLTAECIEAAAGILSKINQSIDPCENFYRFACDGWIYNNPIPEDMSNYGVYPWLRHNVDLKLKALLEKPISKRRDSEAVQKAKILYASCMNENKIEKADVKPLLSILKHSPFRWPVLESNIGPEGLWSERRFSLVQALATLRGQYSNSVFIRLYVAADDKISNRYILKLDQASLSLASREDYLENTTEAKSYRDAFLQFMVDTAVLLGANASRAESDMKSVLRLEVKIAEIISGAIMQHVQDNQLTRHSHHGLMKGRSCLSNLISFYGKVTHSVDEGKAVDVVCLDFSKAFNTIFRSILHEELAAREQSLLGEKLAGWLDSESGGGQEGQWHPDLYQKQCGQQDQDSDCLLYSALIMIPYENRTSEVMYNKMNISELSAMIPQFDWLGYIKKVIDTKLYPELKDIGPSENVIVRVPQYFKDLFRILENERKKTLANYLVWRMVYSRLFNLSRRFQYRWLEFSRLFDKYALDYTVCRCRLVLLKQYDVMANSMPCQQVIHGTTTLLPQWDKCVDLVENALPYVVGKMFVNAHFQEDKKEMMEELTEGIRWAFIDMLEKENDWMDSETKRKAHEKAKAVMAKVGYPQFIMNDTYINEDIKTLKFTESDYFGNVLQTRKYAAQSDFYWLRKEVPKTEWFTSPTTVNAFYSASTNQIRFPAGELQKPFFWGTKYPRSLSYGAIGVIVGHEFTHGFDSNGRKYDKNGNLDPWWTTDSEEKFKEKTKCMINQYNNYYWKRAGLYVKGKRTLAENIADNGGLREAFRAYRKWITEKRGGEEEPLLPGLEFTHNQLFFLSYAHVRCNSFRPESAREQIYTGAHSPPQFSDIHKGIKCTLSKFADDIKLSIVVSTPEGQDAIQRDLDKLQKCAHRNFMRFKTKCKGLHPGQACTSQMAWMECLWEHQRNGPRLPCGCSIATLKGHDKVYEASLLGGPIQMTHNEERVMDIVYFEIGKVCGVVFDGILRAKLISSNGDCGDAAAVPFMAVDKNTDHLEHQVLKL</sequence>
<comment type="caution">
    <text evidence="10">The sequence shown here is derived from an EMBL/GenBank/DDBJ whole genome shotgun (WGS) entry which is preliminary data.</text>
</comment>
<protein>
    <recommendedName>
        <fullName evidence="12">PHEX Metalloendopeptidase</fullName>
    </recommendedName>
</protein>
<keyword evidence="7" id="KW-0472">Membrane</keyword>
<dbReference type="SUPFAM" id="SSF55486">
    <property type="entry name" value="Metalloproteases ('zincins'), catalytic domain"/>
    <property type="match status" value="2"/>
</dbReference>
<evidence type="ECO:0000313" key="10">
    <source>
        <dbReference type="EMBL" id="KAJ7408335.1"/>
    </source>
</evidence>
<dbReference type="InterPro" id="IPR008753">
    <property type="entry name" value="Peptidase_M13_N"/>
</dbReference>
<keyword evidence="3" id="KW-0479">Metal-binding</keyword>
<name>A0ABQ9CSE3_9PASS</name>
<feature type="domain" description="Peptidase M13 N-terminal" evidence="9">
    <location>
        <begin position="409"/>
        <end position="514"/>
    </location>
</feature>
<proteinExistence type="predicted"/>
<keyword evidence="11" id="KW-1185">Reference proteome</keyword>
<evidence type="ECO:0000259" key="8">
    <source>
        <dbReference type="Pfam" id="PF01431"/>
    </source>
</evidence>
<evidence type="ECO:0000256" key="5">
    <source>
        <dbReference type="ARBA" id="ARBA00022833"/>
    </source>
</evidence>
<dbReference type="Gene3D" id="3.40.390.10">
    <property type="entry name" value="Collagenase (Catalytic Domain)"/>
    <property type="match status" value="1"/>
</dbReference>
<evidence type="ECO:0000256" key="2">
    <source>
        <dbReference type="ARBA" id="ARBA00022670"/>
    </source>
</evidence>
<keyword evidence="4" id="KW-0378">Hydrolase</keyword>
<dbReference type="PRINTS" id="PR00786">
    <property type="entry name" value="NEPRILYSIN"/>
</dbReference>
<evidence type="ECO:0000256" key="6">
    <source>
        <dbReference type="ARBA" id="ARBA00023049"/>
    </source>
</evidence>
<keyword evidence="7" id="KW-1133">Transmembrane helix</keyword>
<reference evidence="10" key="1">
    <citation type="submission" date="2019-10" db="EMBL/GenBank/DDBJ databases">
        <authorList>
            <person name="Soares A.E.R."/>
            <person name="Aleixo A."/>
            <person name="Schneider P."/>
            <person name="Miyaki C.Y."/>
            <person name="Schneider M.P."/>
            <person name="Mello C."/>
            <person name="Vasconcelos A.T.R."/>
        </authorList>
    </citation>
    <scope>NUCLEOTIDE SEQUENCE</scope>
    <source>
        <tissue evidence="10">Muscle</tissue>
    </source>
</reference>
<evidence type="ECO:0000259" key="9">
    <source>
        <dbReference type="Pfam" id="PF05649"/>
    </source>
</evidence>
<keyword evidence="6" id="KW-0482">Metalloprotease</keyword>
<evidence type="ECO:0000313" key="11">
    <source>
        <dbReference type="Proteomes" id="UP001145742"/>
    </source>
</evidence>
<feature type="domain" description="Peptidase M13 C-terminal" evidence="8">
    <location>
        <begin position="694"/>
        <end position="871"/>
    </location>
</feature>
<evidence type="ECO:0000256" key="1">
    <source>
        <dbReference type="ARBA" id="ARBA00001947"/>
    </source>
</evidence>
<dbReference type="Gene3D" id="1.10.1380.10">
    <property type="entry name" value="Neutral endopeptidase , domain2"/>
    <property type="match status" value="1"/>
</dbReference>
<keyword evidence="2" id="KW-0645">Protease</keyword>
<dbReference type="InterPro" id="IPR018497">
    <property type="entry name" value="Peptidase_M13_C"/>
</dbReference>
<dbReference type="PROSITE" id="PS51885">
    <property type="entry name" value="NEPRILYSIN"/>
    <property type="match status" value="1"/>
</dbReference>
<feature type="transmembrane region" description="Helical" evidence="7">
    <location>
        <begin position="21"/>
        <end position="43"/>
    </location>
</feature>
<evidence type="ECO:0000256" key="3">
    <source>
        <dbReference type="ARBA" id="ARBA00022723"/>
    </source>
</evidence>
<dbReference type="Pfam" id="PF05649">
    <property type="entry name" value="Peptidase_M13_N"/>
    <property type="match status" value="3"/>
</dbReference>
<feature type="domain" description="Peptidase M13 N-terminal" evidence="9">
    <location>
        <begin position="546"/>
        <end position="635"/>
    </location>
</feature>
<evidence type="ECO:0000256" key="4">
    <source>
        <dbReference type="ARBA" id="ARBA00022801"/>
    </source>
</evidence>
<dbReference type="InterPro" id="IPR000718">
    <property type="entry name" value="Peptidase_M13"/>
</dbReference>
<evidence type="ECO:0008006" key="12">
    <source>
        <dbReference type="Google" id="ProtNLM"/>
    </source>
</evidence>
<organism evidence="10 11">
    <name type="scientific">Willisornis vidua</name>
    <name type="common">Xingu scale-backed antbird</name>
    <dbReference type="NCBI Taxonomy" id="1566151"/>
    <lineage>
        <taxon>Eukaryota</taxon>
        <taxon>Metazoa</taxon>
        <taxon>Chordata</taxon>
        <taxon>Craniata</taxon>
        <taxon>Vertebrata</taxon>
        <taxon>Euteleostomi</taxon>
        <taxon>Archelosauria</taxon>
        <taxon>Archosauria</taxon>
        <taxon>Dinosauria</taxon>
        <taxon>Saurischia</taxon>
        <taxon>Theropoda</taxon>
        <taxon>Coelurosauria</taxon>
        <taxon>Aves</taxon>
        <taxon>Neognathae</taxon>
        <taxon>Neoaves</taxon>
        <taxon>Telluraves</taxon>
        <taxon>Australaves</taxon>
        <taxon>Passeriformes</taxon>
        <taxon>Thamnophilidae</taxon>
        <taxon>Willisornis</taxon>
    </lineage>
</organism>
<accession>A0ABQ9CSE3</accession>
<gene>
    <name evidence="10" type="ORF">WISP_121744</name>
</gene>
<dbReference type="PANTHER" id="PTHR11733">
    <property type="entry name" value="ZINC METALLOPROTEASE FAMILY M13 NEPRILYSIN-RELATED"/>
    <property type="match status" value="1"/>
</dbReference>